<reference evidence="2 3" key="1">
    <citation type="submission" date="2022-09" db="EMBL/GenBank/DDBJ databases">
        <authorList>
            <person name="Palmer J.M."/>
        </authorList>
    </citation>
    <scope>NUCLEOTIDE SEQUENCE [LARGE SCALE GENOMIC DNA]</scope>
    <source>
        <strain evidence="2 3">DSM 7382</strain>
    </source>
</reference>
<keyword evidence="1" id="KW-0732">Signal</keyword>
<evidence type="ECO:0000313" key="2">
    <source>
        <dbReference type="EMBL" id="KAK7689821.1"/>
    </source>
</evidence>
<dbReference type="AlphaFoldDB" id="A0AAW0GJY9"/>
<accession>A0AAW0GJY9</accession>
<sequence length="96" mass="10090">MYTIRSSLFVLAAVLVAMVSAAATLPSTKNTPVPKTNEHAGAAVNIPKQRADPADMEWVKRGSNGLGSHTELISRDNYANADISTPLGGKKISPIS</sequence>
<name>A0AAW0GJY9_9APHY</name>
<feature type="chain" id="PRO_5043328925" evidence="1">
    <location>
        <begin position="22"/>
        <end position="96"/>
    </location>
</feature>
<evidence type="ECO:0000313" key="3">
    <source>
        <dbReference type="Proteomes" id="UP001385951"/>
    </source>
</evidence>
<evidence type="ECO:0000256" key="1">
    <source>
        <dbReference type="SAM" id="SignalP"/>
    </source>
</evidence>
<gene>
    <name evidence="2" type="ORF">QCA50_006460</name>
</gene>
<feature type="signal peptide" evidence="1">
    <location>
        <begin position="1"/>
        <end position="21"/>
    </location>
</feature>
<organism evidence="2 3">
    <name type="scientific">Cerrena zonata</name>
    <dbReference type="NCBI Taxonomy" id="2478898"/>
    <lineage>
        <taxon>Eukaryota</taxon>
        <taxon>Fungi</taxon>
        <taxon>Dikarya</taxon>
        <taxon>Basidiomycota</taxon>
        <taxon>Agaricomycotina</taxon>
        <taxon>Agaricomycetes</taxon>
        <taxon>Polyporales</taxon>
        <taxon>Cerrenaceae</taxon>
        <taxon>Cerrena</taxon>
    </lineage>
</organism>
<dbReference type="EMBL" id="JASBNA010000007">
    <property type="protein sequence ID" value="KAK7689821.1"/>
    <property type="molecule type" value="Genomic_DNA"/>
</dbReference>
<keyword evidence="3" id="KW-1185">Reference proteome</keyword>
<protein>
    <submittedName>
        <fullName evidence="2">Uncharacterized protein</fullName>
    </submittedName>
</protein>
<comment type="caution">
    <text evidence="2">The sequence shown here is derived from an EMBL/GenBank/DDBJ whole genome shotgun (WGS) entry which is preliminary data.</text>
</comment>
<dbReference type="Proteomes" id="UP001385951">
    <property type="component" value="Unassembled WGS sequence"/>
</dbReference>
<proteinExistence type="predicted"/>